<dbReference type="EMBL" id="HG793137">
    <property type="protein sequence ID" value="CRL20717.1"/>
    <property type="molecule type" value="Genomic_DNA"/>
</dbReference>
<evidence type="ECO:0000313" key="3">
    <source>
        <dbReference type="Proteomes" id="UP000053732"/>
    </source>
</evidence>
<organism evidence="2 3">
    <name type="scientific">Penicillium camemberti (strain FM 013)</name>
    <dbReference type="NCBI Taxonomy" id="1429867"/>
    <lineage>
        <taxon>Eukaryota</taxon>
        <taxon>Fungi</taxon>
        <taxon>Dikarya</taxon>
        <taxon>Ascomycota</taxon>
        <taxon>Pezizomycotina</taxon>
        <taxon>Eurotiomycetes</taxon>
        <taxon>Eurotiomycetidae</taxon>
        <taxon>Eurotiales</taxon>
        <taxon>Aspergillaceae</taxon>
        <taxon>Penicillium</taxon>
    </lineage>
</organism>
<evidence type="ECO:0000256" key="1">
    <source>
        <dbReference type="SAM" id="MobiDB-lite"/>
    </source>
</evidence>
<accession>A0A0G4P327</accession>
<evidence type="ECO:0000313" key="2">
    <source>
        <dbReference type="EMBL" id="CRL20717.1"/>
    </source>
</evidence>
<name>A0A0G4P327_PENC3</name>
<protein>
    <submittedName>
        <fullName evidence="2">Str. FM013</fullName>
    </submittedName>
</protein>
<dbReference type="AlphaFoldDB" id="A0A0G4P327"/>
<gene>
    <name evidence="2" type="ORF">PCAMFM013_S004g000658</name>
</gene>
<keyword evidence="3" id="KW-1185">Reference proteome</keyword>
<reference evidence="2 3" key="1">
    <citation type="journal article" date="2014" name="Nat. Commun.">
        <title>Multiple recent horizontal transfers of a large genomic region in cheese making fungi.</title>
        <authorList>
            <person name="Cheeseman K."/>
            <person name="Ropars J."/>
            <person name="Renault P."/>
            <person name="Dupont J."/>
            <person name="Gouzy J."/>
            <person name="Branca A."/>
            <person name="Abraham A.L."/>
            <person name="Ceppi M."/>
            <person name="Conseiller E."/>
            <person name="Debuchy R."/>
            <person name="Malagnac F."/>
            <person name="Goarin A."/>
            <person name="Silar P."/>
            <person name="Lacoste S."/>
            <person name="Sallet E."/>
            <person name="Bensimon A."/>
            <person name="Giraud T."/>
            <person name="Brygoo Y."/>
        </authorList>
    </citation>
    <scope>NUCLEOTIDE SEQUENCE [LARGE SCALE GENOMIC DNA]</scope>
    <source>
        <strain evidence="3">FM 013</strain>
    </source>
</reference>
<feature type="region of interest" description="Disordered" evidence="1">
    <location>
        <begin position="1"/>
        <end position="21"/>
    </location>
</feature>
<dbReference type="Proteomes" id="UP000053732">
    <property type="component" value="Unassembled WGS sequence"/>
</dbReference>
<proteinExistence type="predicted"/>
<sequence length="63" mass="6719">MSYPKTSGRLGTGLNQSSPPKYKILALEAEPGKGRDGGQLPTSPLLGQDLEVLTWLWVIVVPG</sequence>